<accession>A0A4V5P243</accession>
<evidence type="ECO:0008006" key="4">
    <source>
        <dbReference type="Google" id="ProtNLM"/>
    </source>
</evidence>
<dbReference type="PROSITE" id="PS51257">
    <property type="entry name" value="PROKAR_LIPOPROTEIN"/>
    <property type="match status" value="1"/>
</dbReference>
<dbReference type="AlphaFoldDB" id="A0A4V5P243"/>
<evidence type="ECO:0000313" key="2">
    <source>
        <dbReference type="EMBL" id="TKC06656.1"/>
    </source>
</evidence>
<organism evidence="2 3">
    <name type="scientific">Pedobacter polaris</name>
    <dbReference type="NCBI Taxonomy" id="2571273"/>
    <lineage>
        <taxon>Bacteria</taxon>
        <taxon>Pseudomonadati</taxon>
        <taxon>Bacteroidota</taxon>
        <taxon>Sphingobacteriia</taxon>
        <taxon>Sphingobacteriales</taxon>
        <taxon>Sphingobacteriaceae</taxon>
        <taxon>Pedobacter</taxon>
    </lineage>
</organism>
<feature type="chain" id="PRO_5020717737" description="DUF4843 domain-containing protein" evidence="1">
    <location>
        <begin position="21"/>
        <end position="249"/>
    </location>
</feature>
<dbReference type="OrthoDB" id="700627at2"/>
<evidence type="ECO:0000313" key="3">
    <source>
        <dbReference type="Proteomes" id="UP000309488"/>
    </source>
</evidence>
<feature type="signal peptide" evidence="1">
    <location>
        <begin position="1"/>
        <end position="20"/>
    </location>
</feature>
<reference evidence="2 3" key="1">
    <citation type="submission" date="2019-04" db="EMBL/GenBank/DDBJ databases">
        <title>Pedobacter sp. RP-3-22 sp. nov., isolated from Arctic soil.</title>
        <authorList>
            <person name="Dahal R.H."/>
            <person name="Kim D.-U."/>
        </authorList>
    </citation>
    <scope>NUCLEOTIDE SEQUENCE [LARGE SCALE GENOMIC DNA]</scope>
    <source>
        <strain evidence="2 3">RP-3-22</strain>
    </source>
</reference>
<dbReference type="RefSeq" id="WP_136842854.1">
    <property type="nucleotide sequence ID" value="NZ_SWBR01000004.1"/>
</dbReference>
<dbReference type="Proteomes" id="UP000309488">
    <property type="component" value="Unassembled WGS sequence"/>
</dbReference>
<gene>
    <name evidence="2" type="ORF">FA048_15745</name>
</gene>
<keyword evidence="1" id="KW-0732">Signal</keyword>
<protein>
    <recommendedName>
        <fullName evidence="4">DUF4843 domain-containing protein</fullName>
    </recommendedName>
</protein>
<keyword evidence="3" id="KW-1185">Reference proteome</keyword>
<evidence type="ECO:0000256" key="1">
    <source>
        <dbReference type="SAM" id="SignalP"/>
    </source>
</evidence>
<proteinExistence type="predicted"/>
<name>A0A4V5P243_9SPHI</name>
<comment type="caution">
    <text evidence="2">The sequence shown here is derived from an EMBL/GenBank/DDBJ whole genome shotgun (WGS) entry which is preliminary data.</text>
</comment>
<sequence length="249" mass="28179">MIINIKKMSFLMLLLSGLLACNKEEGLTKAVSIRIAGYNIGNSELEVSIDEVAYDKFRTPANRRLEFAKVYTYPSGKSQASLRIKDVSNGKEVFQQQLQFSSSDMDLFFPYVIINGSSLEIKPPVPDPSTNKLAFYIHYPQSSDAIDIFFKNDAGQISYLAKNVMPSKWTYVDYMTAKEFKDQTKISNLYFTKTGTTTQWAFQNSEQMSKSPSGSLLLPNFEEKGLSRTFFVTPGTNQLEVVNLFKRPN</sequence>
<dbReference type="EMBL" id="SWBR01000004">
    <property type="protein sequence ID" value="TKC06656.1"/>
    <property type="molecule type" value="Genomic_DNA"/>
</dbReference>